<reference evidence="2" key="1">
    <citation type="submission" date="2022-08" db="UniProtKB">
        <authorList>
            <consortium name="EnsemblMetazoa"/>
        </authorList>
    </citation>
    <scope>IDENTIFICATION</scope>
    <source>
        <strain evidence="2">05x7-T-G4-1.051#20</strain>
    </source>
</reference>
<accession>A0A8W8NRC3</accession>
<sequence length="219" mass="25267">MSNKERRDLLFRTARPHPKLVLDLVSTPHDGLGKMSSPSPLMRITTAGKRYAAYRQTILRHHGRLVVGVRRAIPSCCVWAIRSGWSLKQINHLEISSAVYDPILGEISRFEAQNYLSITVLGYDEDEEHFYHIYTSSVKNTRLEVELLPLKRHDDSHYVLIRNLSRLLAHSKCKAHYRVGEFLFPKNIKSRIKSISSRGQKRRKYDSALQAPVQKIEHA</sequence>
<evidence type="ECO:0000313" key="2">
    <source>
        <dbReference type="EnsemblMetazoa" id="G7614.1:cds"/>
    </source>
</evidence>
<keyword evidence="3" id="KW-1185">Reference proteome</keyword>
<dbReference type="AlphaFoldDB" id="A0A8W8NRC3"/>
<name>A0A8W8NRC3_MAGGI</name>
<dbReference type="EnsemblMetazoa" id="G7614.1">
    <property type="protein sequence ID" value="G7614.1:cds"/>
    <property type="gene ID" value="G7614"/>
</dbReference>
<protein>
    <submittedName>
        <fullName evidence="2">Uncharacterized protein</fullName>
    </submittedName>
</protein>
<evidence type="ECO:0000256" key="1">
    <source>
        <dbReference type="SAM" id="MobiDB-lite"/>
    </source>
</evidence>
<proteinExistence type="predicted"/>
<evidence type="ECO:0000313" key="3">
    <source>
        <dbReference type="Proteomes" id="UP000005408"/>
    </source>
</evidence>
<feature type="region of interest" description="Disordered" evidence="1">
    <location>
        <begin position="195"/>
        <end position="219"/>
    </location>
</feature>
<organism evidence="2 3">
    <name type="scientific">Magallana gigas</name>
    <name type="common">Pacific oyster</name>
    <name type="synonym">Crassostrea gigas</name>
    <dbReference type="NCBI Taxonomy" id="29159"/>
    <lineage>
        <taxon>Eukaryota</taxon>
        <taxon>Metazoa</taxon>
        <taxon>Spiralia</taxon>
        <taxon>Lophotrochozoa</taxon>
        <taxon>Mollusca</taxon>
        <taxon>Bivalvia</taxon>
        <taxon>Autobranchia</taxon>
        <taxon>Pteriomorphia</taxon>
        <taxon>Ostreida</taxon>
        <taxon>Ostreoidea</taxon>
        <taxon>Ostreidae</taxon>
        <taxon>Magallana</taxon>
    </lineage>
</organism>
<dbReference type="Proteomes" id="UP000005408">
    <property type="component" value="Unassembled WGS sequence"/>
</dbReference>